<reference evidence="6" key="1">
    <citation type="submission" date="2010-08" db="EMBL/GenBank/DDBJ databases">
        <authorList>
            <person name="Muzny D."/>
            <person name="Qin X."/>
            <person name="Buhay C."/>
            <person name="Dugan-Rocha S."/>
            <person name="Ding Y."/>
            <person name="Chen G."/>
            <person name="Hawes A."/>
            <person name="Holder M."/>
            <person name="Jhangiani S."/>
            <person name="Johnson A."/>
            <person name="Khan Z."/>
            <person name="Li Z."/>
            <person name="Liu W."/>
            <person name="Liu X."/>
            <person name="Perez L."/>
            <person name="Shen H."/>
            <person name="Wang Q."/>
            <person name="Watt J."/>
            <person name="Xi L."/>
            <person name="Xin Y."/>
            <person name="Zhou J."/>
            <person name="Deng J."/>
            <person name="Jiang H."/>
            <person name="Liu Y."/>
            <person name="Qu J."/>
            <person name="Song X.-Z."/>
            <person name="Zhang L."/>
            <person name="Villasana D."/>
            <person name="Johnson A."/>
            <person name="Liu J."/>
            <person name="Liyanage D."/>
            <person name="Lorensuhewa L."/>
            <person name="Robinson T."/>
            <person name="Song A."/>
            <person name="Song B.-B."/>
            <person name="Dinh H."/>
            <person name="Thornton R."/>
            <person name="Coyle M."/>
            <person name="Francisco L."/>
            <person name="Jackson L."/>
            <person name="Javaid M."/>
            <person name="Korchina V."/>
            <person name="Kovar C."/>
            <person name="Mata R."/>
            <person name="Mathew T."/>
            <person name="Ngo R."/>
            <person name="Nguyen L."/>
            <person name="Nguyen N."/>
            <person name="Okwuonu G."/>
            <person name="Ongeri F."/>
            <person name="Pham C."/>
            <person name="Simmons D."/>
            <person name="Wilczek-Boney K."/>
            <person name="Hale W."/>
            <person name="Jakkamsetti A."/>
            <person name="Pham P."/>
            <person name="Ruth R."/>
            <person name="San Lucas F."/>
            <person name="Warren J."/>
            <person name="Zhang J."/>
            <person name="Zhao Z."/>
            <person name="Zhou C."/>
            <person name="Zhu D."/>
            <person name="Lee S."/>
            <person name="Bess C."/>
            <person name="Blankenburg K."/>
            <person name="Forbes L."/>
            <person name="Fu Q."/>
            <person name="Gubbala S."/>
            <person name="Hirani K."/>
            <person name="Jayaseelan J.C."/>
            <person name="Lara F."/>
            <person name="Munidasa M."/>
            <person name="Palculict T."/>
            <person name="Patil S."/>
            <person name="Pu L.-L."/>
            <person name="Saada N."/>
            <person name="Tang L."/>
            <person name="Weissenberger G."/>
            <person name="Zhu Y."/>
            <person name="Hemphill L."/>
            <person name="Shang Y."/>
            <person name="Youmans B."/>
            <person name="Ayvaz T."/>
            <person name="Ross M."/>
            <person name="Santibanez J."/>
            <person name="Aqrawi P."/>
            <person name="Gross S."/>
            <person name="Joshi V."/>
            <person name="Fowler G."/>
            <person name="Nazareth L."/>
            <person name="Reid J."/>
            <person name="Worley K."/>
            <person name="Petrosino J."/>
            <person name="Highlander S."/>
            <person name="Gibbs R."/>
        </authorList>
    </citation>
    <scope>NUCLEOTIDE SEQUENCE [LARGE SCALE GENOMIC DNA]</scope>
    <source>
        <strain evidence="6">DSM 15272</strain>
    </source>
</reference>
<keyword evidence="2" id="KW-0521">NADP</keyword>
<evidence type="ECO:0000256" key="2">
    <source>
        <dbReference type="ARBA" id="ARBA00022857"/>
    </source>
</evidence>
<organism evidence="6 7">
    <name type="scientific">Aeromicrobium marinum DSM 15272</name>
    <dbReference type="NCBI Taxonomy" id="585531"/>
    <lineage>
        <taxon>Bacteria</taxon>
        <taxon>Bacillati</taxon>
        <taxon>Actinomycetota</taxon>
        <taxon>Actinomycetes</taxon>
        <taxon>Propionibacteriales</taxon>
        <taxon>Nocardioidaceae</taxon>
        <taxon>Aeromicrobium</taxon>
    </lineage>
</organism>
<sequence>MTSIRQVLPGSPGTPVGPAQLEDLYPWPVWPADLVWVRAMMVTTLDGAAAGPDGLSGSISSPEDRDVLVAVRRHADVVLIGAGTLRGERYSPMTARASDAQQRHEAGQRSAPTLAVLSGSLDLPWDLPVWAGSTHRPVVLSRDDADPGRIATARTHADLVLLPDLAPATIIGALVERGLRRIVCEGGPSLLRELMVAGLVDEADITVSPLFVGTSQSSVTETMAVPARFRLVHLLESDGTLMARYTKDLT</sequence>
<dbReference type="GO" id="GO:0009231">
    <property type="term" value="P:riboflavin biosynthetic process"/>
    <property type="evidence" value="ECO:0007669"/>
    <property type="project" value="InterPro"/>
</dbReference>
<dbReference type="PANTHER" id="PTHR38011:SF7">
    <property type="entry name" value="2,5-DIAMINO-6-RIBOSYLAMINO-4(3H)-PYRIMIDINONE 5'-PHOSPHATE REDUCTASE"/>
    <property type="match status" value="1"/>
</dbReference>
<dbReference type="SUPFAM" id="SSF53597">
    <property type="entry name" value="Dihydrofolate reductase-like"/>
    <property type="match status" value="1"/>
</dbReference>
<evidence type="ECO:0000256" key="1">
    <source>
        <dbReference type="ARBA" id="ARBA00005104"/>
    </source>
</evidence>
<evidence type="ECO:0000256" key="3">
    <source>
        <dbReference type="ARBA" id="ARBA00023002"/>
    </source>
</evidence>
<dbReference type="InterPro" id="IPR024072">
    <property type="entry name" value="DHFR-like_dom_sf"/>
</dbReference>
<dbReference type="RefSeq" id="WP_007076798.1">
    <property type="nucleotide sequence ID" value="NZ_CM001024.1"/>
</dbReference>
<dbReference type="EMBL" id="ACLF03000006">
    <property type="protein sequence ID" value="EFQ82497.1"/>
    <property type="molecule type" value="Genomic_DNA"/>
</dbReference>
<evidence type="ECO:0000259" key="5">
    <source>
        <dbReference type="Pfam" id="PF01872"/>
    </source>
</evidence>
<feature type="region of interest" description="Disordered" evidence="4">
    <location>
        <begin position="1"/>
        <end position="20"/>
    </location>
</feature>
<evidence type="ECO:0000313" key="6">
    <source>
        <dbReference type="EMBL" id="EFQ82497.1"/>
    </source>
</evidence>
<name>E2SDC0_9ACTN</name>
<dbReference type="InterPro" id="IPR050765">
    <property type="entry name" value="Riboflavin_Biosynth_HTPR"/>
</dbReference>
<keyword evidence="7" id="KW-1185">Reference proteome</keyword>
<comment type="caution">
    <text evidence="6">The sequence shown here is derived from an EMBL/GenBank/DDBJ whole genome shotgun (WGS) entry which is preliminary data.</text>
</comment>
<accession>E2SDC0</accession>
<dbReference type="Gene3D" id="3.40.430.10">
    <property type="entry name" value="Dihydrofolate Reductase, subunit A"/>
    <property type="match status" value="1"/>
</dbReference>
<dbReference type="STRING" id="585531.HMPREF0063_11706"/>
<dbReference type="OrthoDB" id="5243299at2"/>
<dbReference type="eggNOG" id="COG1985">
    <property type="taxonomic scope" value="Bacteria"/>
</dbReference>
<evidence type="ECO:0000313" key="7">
    <source>
        <dbReference type="Proteomes" id="UP000003111"/>
    </source>
</evidence>
<dbReference type="AlphaFoldDB" id="E2SDC0"/>
<dbReference type="Pfam" id="PF01872">
    <property type="entry name" value="RibD_C"/>
    <property type="match status" value="1"/>
</dbReference>
<evidence type="ECO:0000256" key="4">
    <source>
        <dbReference type="SAM" id="MobiDB-lite"/>
    </source>
</evidence>
<comment type="pathway">
    <text evidence="1">Cofactor biosynthesis; riboflavin biosynthesis.</text>
</comment>
<dbReference type="GO" id="GO:0008703">
    <property type="term" value="F:5-amino-6-(5-phosphoribosylamino)uracil reductase activity"/>
    <property type="evidence" value="ECO:0007669"/>
    <property type="project" value="InterPro"/>
</dbReference>
<protein>
    <submittedName>
        <fullName evidence="6">Riboflavin biosynthesis protein RibD C-terminal domain protein</fullName>
    </submittedName>
</protein>
<dbReference type="PANTHER" id="PTHR38011">
    <property type="entry name" value="DIHYDROFOLATE REDUCTASE FAMILY PROTEIN (AFU_ORTHOLOGUE AFUA_8G06820)"/>
    <property type="match status" value="1"/>
</dbReference>
<dbReference type="Proteomes" id="UP000003111">
    <property type="component" value="Unassembled WGS sequence"/>
</dbReference>
<keyword evidence="3" id="KW-0560">Oxidoreductase</keyword>
<gene>
    <name evidence="6" type="ORF">HMPREF0063_11706</name>
</gene>
<feature type="domain" description="Bacterial bifunctional deaminase-reductase C-terminal" evidence="5">
    <location>
        <begin position="36"/>
        <end position="236"/>
    </location>
</feature>
<dbReference type="HOGENOM" id="CLU_036590_7_2_11"/>
<dbReference type="InterPro" id="IPR002734">
    <property type="entry name" value="RibDG_C"/>
</dbReference>
<proteinExistence type="predicted"/>